<proteinExistence type="predicted"/>
<dbReference type="PANTHER" id="PTHR31827">
    <property type="entry name" value="EMB|CAB89363.1"/>
    <property type="match status" value="1"/>
</dbReference>
<keyword evidence="3" id="KW-1185">Reference proteome</keyword>
<dbReference type="EMBL" id="GL377579">
    <property type="protein sequence ID" value="EFJ28513.1"/>
    <property type="molecule type" value="Genomic_DNA"/>
</dbReference>
<dbReference type="eggNOG" id="ENOG502QUSN">
    <property type="taxonomic scope" value="Eukaryota"/>
</dbReference>
<name>D8RHE8_SELML</name>
<reference evidence="2 3" key="1">
    <citation type="journal article" date="2011" name="Science">
        <title>The Selaginella genome identifies genetic changes associated with the evolution of vascular plants.</title>
        <authorList>
            <person name="Banks J.A."/>
            <person name="Nishiyama T."/>
            <person name="Hasebe M."/>
            <person name="Bowman J.L."/>
            <person name="Gribskov M."/>
            <person name="dePamphilis C."/>
            <person name="Albert V.A."/>
            <person name="Aono N."/>
            <person name="Aoyama T."/>
            <person name="Ambrose B.A."/>
            <person name="Ashton N.W."/>
            <person name="Axtell M.J."/>
            <person name="Barker E."/>
            <person name="Barker M.S."/>
            <person name="Bennetzen J.L."/>
            <person name="Bonawitz N.D."/>
            <person name="Chapple C."/>
            <person name="Cheng C."/>
            <person name="Correa L.G."/>
            <person name="Dacre M."/>
            <person name="DeBarry J."/>
            <person name="Dreyer I."/>
            <person name="Elias M."/>
            <person name="Engstrom E.M."/>
            <person name="Estelle M."/>
            <person name="Feng L."/>
            <person name="Finet C."/>
            <person name="Floyd S.K."/>
            <person name="Frommer W.B."/>
            <person name="Fujita T."/>
            <person name="Gramzow L."/>
            <person name="Gutensohn M."/>
            <person name="Harholt J."/>
            <person name="Hattori M."/>
            <person name="Heyl A."/>
            <person name="Hirai T."/>
            <person name="Hiwatashi Y."/>
            <person name="Ishikawa M."/>
            <person name="Iwata M."/>
            <person name="Karol K.G."/>
            <person name="Koehler B."/>
            <person name="Kolukisaoglu U."/>
            <person name="Kubo M."/>
            <person name="Kurata T."/>
            <person name="Lalonde S."/>
            <person name="Li K."/>
            <person name="Li Y."/>
            <person name="Litt A."/>
            <person name="Lyons E."/>
            <person name="Manning G."/>
            <person name="Maruyama T."/>
            <person name="Michael T.P."/>
            <person name="Mikami K."/>
            <person name="Miyazaki S."/>
            <person name="Morinaga S."/>
            <person name="Murata T."/>
            <person name="Mueller-Roeber B."/>
            <person name="Nelson D.R."/>
            <person name="Obara M."/>
            <person name="Oguri Y."/>
            <person name="Olmstead R.G."/>
            <person name="Onodera N."/>
            <person name="Petersen B.L."/>
            <person name="Pils B."/>
            <person name="Prigge M."/>
            <person name="Rensing S.A."/>
            <person name="Riano-Pachon D.M."/>
            <person name="Roberts A.W."/>
            <person name="Sato Y."/>
            <person name="Scheller H.V."/>
            <person name="Schulz B."/>
            <person name="Schulz C."/>
            <person name="Shakirov E.V."/>
            <person name="Shibagaki N."/>
            <person name="Shinohara N."/>
            <person name="Shippen D.E."/>
            <person name="Soerensen I."/>
            <person name="Sotooka R."/>
            <person name="Sugimoto N."/>
            <person name="Sugita M."/>
            <person name="Sumikawa N."/>
            <person name="Tanurdzic M."/>
            <person name="Theissen G."/>
            <person name="Ulvskov P."/>
            <person name="Wakazuki S."/>
            <person name="Weng J.K."/>
            <person name="Willats W.W."/>
            <person name="Wipf D."/>
            <person name="Wolf P.G."/>
            <person name="Yang L."/>
            <person name="Zimmer A.D."/>
            <person name="Zhu Q."/>
            <person name="Mitros T."/>
            <person name="Hellsten U."/>
            <person name="Loque D."/>
            <person name="Otillar R."/>
            <person name="Salamov A."/>
            <person name="Schmutz J."/>
            <person name="Shapiro H."/>
            <person name="Lindquist E."/>
            <person name="Lucas S."/>
            <person name="Rokhsar D."/>
            <person name="Grigoriev I.V."/>
        </authorList>
    </citation>
    <scope>NUCLEOTIDE SEQUENCE [LARGE SCALE GENOMIC DNA]</scope>
</reference>
<sequence length="434" mass="45528">MEGTQRLRRGDTYGSWTVLGVGLDREGALAKLRGLEMRHKRCESPTTTLSIGMESLGDSGSPGEAAAPPPSLKKTLSWSNFDKLSSSPVSIKRKRDAAGSWEFGEQEIVLALGSSPPARPSVALGLGQADSGSGSGSACSPSITTESDIGLKKFSVSLPQDSLSLRLSRNSDEDKDGGLFLGIKKVVDEGSSSARWISAGGVMPGLLRTQASLPEQEEYHSHSENDPDLDIDVTTGAGSDKAPKACKFAGCKTEGCGKSAQGSTDFCKAHGGGKRCTWGQEGSLYGPREGSSELSKGPCDRFARGKLGLCAAHSSIVQEEKASGLAPGLFKDLVSQSSSGSIVYQSTAPASSSVVLEQQNHYRFLQEGGSGDINKCWSTTIQEQQQGFQQQQGFHHPVVVPVATKSLFVPEGVPEGRVHGGGLLALLAQQRSSG</sequence>
<dbReference type="Gramene" id="EFJ28513">
    <property type="protein sequence ID" value="EFJ28513"/>
    <property type="gene ID" value="SELMODRAFT_441219"/>
</dbReference>
<gene>
    <name evidence="2" type="ORF">SELMODRAFT_441219</name>
</gene>
<organism evidence="3">
    <name type="scientific">Selaginella moellendorffii</name>
    <name type="common">Spikemoss</name>
    <dbReference type="NCBI Taxonomy" id="88036"/>
    <lineage>
        <taxon>Eukaryota</taxon>
        <taxon>Viridiplantae</taxon>
        <taxon>Streptophyta</taxon>
        <taxon>Embryophyta</taxon>
        <taxon>Tracheophyta</taxon>
        <taxon>Lycopodiopsida</taxon>
        <taxon>Selaginellales</taxon>
        <taxon>Selaginellaceae</taxon>
        <taxon>Selaginella</taxon>
    </lineage>
</organism>
<feature type="region of interest" description="Disordered" evidence="1">
    <location>
        <begin position="43"/>
        <end position="73"/>
    </location>
</feature>
<dbReference type="Proteomes" id="UP000001514">
    <property type="component" value="Unassembled WGS sequence"/>
</dbReference>
<dbReference type="STRING" id="88036.D8RHE8"/>
<evidence type="ECO:0000313" key="2">
    <source>
        <dbReference type="EMBL" id="EFJ28513.1"/>
    </source>
</evidence>
<protein>
    <submittedName>
        <fullName evidence="2">Uncharacterized protein</fullName>
    </submittedName>
</protein>
<evidence type="ECO:0000256" key="1">
    <source>
        <dbReference type="SAM" id="MobiDB-lite"/>
    </source>
</evidence>
<dbReference type="HOGENOM" id="CLU_632234_0_0_1"/>
<dbReference type="InParanoid" id="D8RHE8"/>
<evidence type="ECO:0000313" key="3">
    <source>
        <dbReference type="Proteomes" id="UP000001514"/>
    </source>
</evidence>
<dbReference type="KEGG" id="smo:SELMODRAFT_441219"/>
<feature type="compositionally biased region" description="Low complexity" evidence="1">
    <location>
        <begin position="123"/>
        <end position="140"/>
    </location>
</feature>
<feature type="region of interest" description="Disordered" evidence="1">
    <location>
        <begin position="120"/>
        <end position="142"/>
    </location>
</feature>
<dbReference type="AlphaFoldDB" id="D8RHE8"/>
<dbReference type="PANTHER" id="PTHR31827:SF1">
    <property type="entry name" value="EMB|CAB89363.1"/>
    <property type="match status" value="1"/>
</dbReference>
<accession>D8RHE8</accession>
<feature type="compositionally biased region" description="Low complexity" evidence="1">
    <location>
        <begin position="57"/>
        <end position="66"/>
    </location>
</feature>